<organism evidence="2 3">
    <name type="scientific">Triparma verrucosa</name>
    <dbReference type="NCBI Taxonomy" id="1606542"/>
    <lineage>
        <taxon>Eukaryota</taxon>
        <taxon>Sar</taxon>
        <taxon>Stramenopiles</taxon>
        <taxon>Ochrophyta</taxon>
        <taxon>Bolidophyceae</taxon>
        <taxon>Parmales</taxon>
        <taxon>Triparmaceae</taxon>
        <taxon>Triparma</taxon>
    </lineage>
</organism>
<feature type="compositionally biased region" description="Basic and acidic residues" evidence="1">
    <location>
        <begin position="13"/>
        <end position="23"/>
    </location>
</feature>
<keyword evidence="3" id="KW-1185">Reference proteome</keyword>
<feature type="region of interest" description="Disordered" evidence="1">
    <location>
        <begin position="1"/>
        <end position="47"/>
    </location>
</feature>
<gene>
    <name evidence="2" type="ORF">TrVE_jg11954</name>
</gene>
<name>A0A9W7C3M6_9STRA</name>
<comment type="caution">
    <text evidence="2">The sequence shown here is derived from an EMBL/GenBank/DDBJ whole genome shotgun (WGS) entry which is preliminary data.</text>
</comment>
<accession>A0A9W7C3M6</accession>
<feature type="compositionally biased region" description="Gly residues" evidence="1">
    <location>
        <begin position="445"/>
        <end position="455"/>
    </location>
</feature>
<dbReference type="Proteomes" id="UP001165160">
    <property type="component" value="Unassembled WGS sequence"/>
</dbReference>
<evidence type="ECO:0000256" key="1">
    <source>
        <dbReference type="SAM" id="MobiDB-lite"/>
    </source>
</evidence>
<protein>
    <submittedName>
        <fullName evidence="2">Uncharacterized protein</fullName>
    </submittedName>
</protein>
<reference evidence="3" key="1">
    <citation type="journal article" date="2023" name="Commun. Biol.">
        <title>Genome analysis of Parmales, the sister group of diatoms, reveals the evolutionary specialization of diatoms from phago-mixotrophs to photoautotrophs.</title>
        <authorList>
            <person name="Ban H."/>
            <person name="Sato S."/>
            <person name="Yoshikawa S."/>
            <person name="Yamada K."/>
            <person name="Nakamura Y."/>
            <person name="Ichinomiya M."/>
            <person name="Sato N."/>
            <person name="Blanc-Mathieu R."/>
            <person name="Endo H."/>
            <person name="Kuwata A."/>
            <person name="Ogata H."/>
        </authorList>
    </citation>
    <scope>NUCLEOTIDE SEQUENCE [LARGE SCALE GENOMIC DNA]</scope>
    <source>
        <strain evidence="3">NIES 3699</strain>
    </source>
</reference>
<sequence length="533" mass="58868">MANDMANYSSNHNSDRDSNHDSDTDSDAAPRPSYLDSPLAVDDDLEIGHDVEDPRVEWDDEINVQINQGRMQQTLKKVYERDRDEGCYFYVNKYAKSNEQSNEQSNDDNGHVYNYNNTANIWMDFDNNTNTNDTNDTTQIASATATPLLPLIFYLSRGPSNSCDTTSLISYVLLYVKSYIDCVKRSGVSVIVSVTLDTVLEEGLEFRMESRNQKPGRRKLNNLGGMIIAALSGLTERGLVAKHRGSALRLSSTGLLVLLEQRENILAHCEEIDRMNIKSAEEHKSSAVLRSLGEKDFGVTLGCSLDVCDPGWRAAAADSVVECRSESGRGRRTPTYFVDSKEETVVQPVEWKLTKNEAFFNVEGASGKRLGEARELMDDDGEEDGPVAFKRMRRGRGRGVGGGVVDLDVDLDVDAEKIKTTKLDDGDSCSSNDWSSAEEDEKRGYGGLEGFVEGGEIGEDDVGEGEDMEVDVDVDVNMKSNNDDNDSDSDSEELVGSESDSSEDDSEDDSERKKWDDDSLGDSDSDSDSDSDE</sequence>
<proteinExistence type="predicted"/>
<feature type="compositionally biased region" description="Acidic residues" evidence="1">
    <location>
        <begin position="483"/>
        <end position="509"/>
    </location>
</feature>
<evidence type="ECO:0000313" key="3">
    <source>
        <dbReference type="Proteomes" id="UP001165160"/>
    </source>
</evidence>
<evidence type="ECO:0000313" key="2">
    <source>
        <dbReference type="EMBL" id="GMH98632.1"/>
    </source>
</evidence>
<feature type="region of interest" description="Disordered" evidence="1">
    <location>
        <begin position="422"/>
        <end position="533"/>
    </location>
</feature>
<feature type="compositionally biased region" description="Acidic residues" evidence="1">
    <location>
        <begin position="518"/>
        <end position="533"/>
    </location>
</feature>
<dbReference type="AlphaFoldDB" id="A0A9W7C3M6"/>
<dbReference type="EMBL" id="BRXX01000222">
    <property type="protein sequence ID" value="GMH98632.1"/>
    <property type="molecule type" value="Genomic_DNA"/>
</dbReference>
<feature type="compositionally biased region" description="Acidic residues" evidence="1">
    <location>
        <begin position="456"/>
        <end position="474"/>
    </location>
</feature>